<feature type="binding site" evidence="14">
    <location>
        <position position="185"/>
    </location>
    <ligand>
        <name>ATP</name>
        <dbReference type="ChEBI" id="CHEBI:30616"/>
    </ligand>
</feature>
<keyword evidence="8" id="KW-0418">Kinase</keyword>
<gene>
    <name evidence="18" type="primary">LOC104941116</name>
</gene>
<dbReference type="GO" id="GO:0004674">
    <property type="term" value="F:protein serine/threonine kinase activity"/>
    <property type="evidence" value="ECO:0007669"/>
    <property type="project" value="UniProtKB-KW"/>
</dbReference>
<dbReference type="InterPro" id="IPR017441">
    <property type="entry name" value="Protein_kinase_ATP_BS"/>
</dbReference>
<evidence type="ECO:0000256" key="2">
    <source>
        <dbReference type="ARBA" id="ARBA00012513"/>
    </source>
</evidence>
<feature type="non-terminal residue" evidence="18">
    <location>
        <position position="320"/>
    </location>
</feature>
<evidence type="ECO:0000256" key="8">
    <source>
        <dbReference type="ARBA" id="ARBA00022777"/>
    </source>
</evidence>
<evidence type="ECO:0000313" key="17">
    <source>
        <dbReference type="Proteomes" id="UP000504611"/>
    </source>
</evidence>
<dbReference type="AlphaFoldDB" id="A0A6I9MMK7"/>
<organism evidence="17 18">
    <name type="scientific">Notothenia coriiceps</name>
    <name type="common">black rockcod</name>
    <dbReference type="NCBI Taxonomy" id="8208"/>
    <lineage>
        <taxon>Eukaryota</taxon>
        <taxon>Metazoa</taxon>
        <taxon>Chordata</taxon>
        <taxon>Craniata</taxon>
        <taxon>Vertebrata</taxon>
        <taxon>Euteleostomi</taxon>
        <taxon>Actinopterygii</taxon>
        <taxon>Neopterygii</taxon>
        <taxon>Teleostei</taxon>
        <taxon>Neoteleostei</taxon>
        <taxon>Acanthomorphata</taxon>
        <taxon>Eupercaria</taxon>
        <taxon>Perciformes</taxon>
        <taxon>Notothenioidei</taxon>
        <taxon>Nototheniidae</taxon>
        <taxon>Notothenia</taxon>
    </lineage>
</organism>
<evidence type="ECO:0000256" key="4">
    <source>
        <dbReference type="ARBA" id="ARBA00022553"/>
    </source>
</evidence>
<proteinExistence type="predicted"/>
<evidence type="ECO:0000256" key="6">
    <source>
        <dbReference type="ARBA" id="ARBA00022692"/>
    </source>
</evidence>
<keyword evidence="3" id="KW-0723">Serine/threonine-protein kinase</keyword>
<dbReference type="GeneID" id="104941116"/>
<evidence type="ECO:0000256" key="3">
    <source>
        <dbReference type="ARBA" id="ARBA00022527"/>
    </source>
</evidence>
<dbReference type="InterPro" id="IPR000719">
    <property type="entry name" value="Prot_kinase_dom"/>
</dbReference>
<name>A0A6I9MMK7_9TELE</name>
<evidence type="ECO:0000256" key="14">
    <source>
        <dbReference type="PROSITE-ProRule" id="PRU10141"/>
    </source>
</evidence>
<keyword evidence="5" id="KW-0808">Transferase</keyword>
<evidence type="ECO:0000256" key="1">
    <source>
        <dbReference type="ARBA" id="ARBA00004370"/>
    </source>
</evidence>
<dbReference type="KEGG" id="ncc:104941116"/>
<evidence type="ECO:0000256" key="13">
    <source>
        <dbReference type="ARBA" id="ARBA00048679"/>
    </source>
</evidence>
<dbReference type="EC" id="2.7.11.1" evidence="2"/>
<protein>
    <recommendedName>
        <fullName evidence="2">non-specific serine/threonine protein kinase</fullName>
        <ecNumber evidence="2">2.7.11.1</ecNumber>
    </recommendedName>
</protein>
<feature type="transmembrane region" description="Helical" evidence="15">
    <location>
        <begin position="63"/>
        <end position="86"/>
    </location>
</feature>
<dbReference type="FunFam" id="3.30.200.20:FF:000275">
    <property type="entry name" value="Apoptosis associated tyrosine kinase"/>
    <property type="match status" value="1"/>
</dbReference>
<keyword evidence="10 15" id="KW-1133">Transmembrane helix</keyword>
<evidence type="ECO:0000256" key="15">
    <source>
        <dbReference type="SAM" id="Phobius"/>
    </source>
</evidence>
<reference evidence="18" key="1">
    <citation type="submission" date="2025-08" db="UniProtKB">
        <authorList>
            <consortium name="RefSeq"/>
        </authorList>
    </citation>
    <scope>IDENTIFICATION</scope>
    <source>
        <tissue evidence="18">Muscle</tissue>
    </source>
</reference>
<evidence type="ECO:0000256" key="5">
    <source>
        <dbReference type="ARBA" id="ARBA00022679"/>
    </source>
</evidence>
<evidence type="ECO:0000256" key="12">
    <source>
        <dbReference type="ARBA" id="ARBA00047899"/>
    </source>
</evidence>
<evidence type="ECO:0000256" key="9">
    <source>
        <dbReference type="ARBA" id="ARBA00022840"/>
    </source>
</evidence>
<dbReference type="GO" id="GO:0016020">
    <property type="term" value="C:membrane"/>
    <property type="evidence" value="ECO:0007669"/>
    <property type="project" value="UniProtKB-SubCell"/>
</dbReference>
<evidence type="ECO:0000256" key="11">
    <source>
        <dbReference type="ARBA" id="ARBA00023136"/>
    </source>
</evidence>
<dbReference type="PANTHER" id="PTHR24417">
    <property type="entry name" value="SERINE/THREONINE-PROTEIN KINASE LMTK1"/>
    <property type="match status" value="1"/>
</dbReference>
<dbReference type="GO" id="GO:0012505">
    <property type="term" value="C:endomembrane system"/>
    <property type="evidence" value="ECO:0007669"/>
    <property type="project" value="UniProtKB-ARBA"/>
</dbReference>
<keyword evidence="9 14" id="KW-0067">ATP-binding</keyword>
<feature type="transmembrane region" description="Helical" evidence="15">
    <location>
        <begin position="23"/>
        <end position="43"/>
    </location>
</feature>
<dbReference type="GO" id="GO:0005737">
    <property type="term" value="C:cytoplasm"/>
    <property type="evidence" value="ECO:0007669"/>
    <property type="project" value="UniProtKB-ARBA"/>
</dbReference>
<dbReference type="GO" id="GO:0005524">
    <property type="term" value="F:ATP binding"/>
    <property type="evidence" value="ECO:0007669"/>
    <property type="project" value="UniProtKB-UniRule"/>
</dbReference>
<evidence type="ECO:0000256" key="7">
    <source>
        <dbReference type="ARBA" id="ARBA00022741"/>
    </source>
</evidence>
<accession>A0A6I9MMK7</accession>
<keyword evidence="17" id="KW-1185">Reference proteome</keyword>
<dbReference type="PROSITE" id="PS00107">
    <property type="entry name" value="PROTEIN_KINASE_ATP"/>
    <property type="match status" value="1"/>
</dbReference>
<dbReference type="SUPFAM" id="SSF56112">
    <property type="entry name" value="Protein kinase-like (PK-like)"/>
    <property type="match status" value="1"/>
</dbReference>
<dbReference type="Gene3D" id="1.10.510.10">
    <property type="entry name" value="Transferase(Phosphotransferase) domain 1"/>
    <property type="match status" value="1"/>
</dbReference>
<dbReference type="GO" id="GO:0007420">
    <property type="term" value="P:brain development"/>
    <property type="evidence" value="ECO:0007669"/>
    <property type="project" value="TreeGrafter"/>
</dbReference>
<dbReference type="RefSeq" id="XP_010764463.1">
    <property type="nucleotide sequence ID" value="XM_010766161.1"/>
</dbReference>
<keyword evidence="7 14" id="KW-0547">Nucleotide-binding</keyword>
<evidence type="ECO:0000313" key="18">
    <source>
        <dbReference type="RefSeq" id="XP_010764463.1"/>
    </source>
</evidence>
<dbReference type="GO" id="GO:0004713">
    <property type="term" value="F:protein tyrosine kinase activity"/>
    <property type="evidence" value="ECO:0007669"/>
    <property type="project" value="TreeGrafter"/>
</dbReference>
<comment type="subcellular location">
    <subcellularLocation>
        <location evidence="1">Membrane</location>
    </subcellularLocation>
</comment>
<keyword evidence="6 15" id="KW-0812">Transmembrane</keyword>
<evidence type="ECO:0000259" key="16">
    <source>
        <dbReference type="PROSITE" id="PS50011"/>
    </source>
</evidence>
<evidence type="ECO:0000256" key="10">
    <source>
        <dbReference type="ARBA" id="ARBA00022989"/>
    </source>
</evidence>
<feature type="domain" description="Protein kinase" evidence="16">
    <location>
        <begin position="154"/>
        <end position="320"/>
    </location>
</feature>
<dbReference type="PROSITE" id="PS50011">
    <property type="entry name" value="PROTEIN_KINASE_DOM"/>
    <property type="match status" value="1"/>
</dbReference>
<dbReference type="PANTHER" id="PTHR24417:SF9">
    <property type="entry name" value="SERINE_THREONINE-PROTEIN KINASE LMTK1 ISOFORM X1"/>
    <property type="match status" value="1"/>
</dbReference>
<comment type="catalytic activity">
    <reaction evidence="12">
        <text>L-threonyl-[protein] + ATP = O-phospho-L-threonyl-[protein] + ADP + H(+)</text>
        <dbReference type="Rhea" id="RHEA:46608"/>
        <dbReference type="Rhea" id="RHEA-COMP:11060"/>
        <dbReference type="Rhea" id="RHEA-COMP:11605"/>
        <dbReference type="ChEBI" id="CHEBI:15378"/>
        <dbReference type="ChEBI" id="CHEBI:30013"/>
        <dbReference type="ChEBI" id="CHEBI:30616"/>
        <dbReference type="ChEBI" id="CHEBI:61977"/>
        <dbReference type="ChEBI" id="CHEBI:456216"/>
        <dbReference type="EC" id="2.7.11.1"/>
    </reaction>
</comment>
<dbReference type="Pfam" id="PF07714">
    <property type="entry name" value="PK_Tyr_Ser-Thr"/>
    <property type="match status" value="1"/>
</dbReference>
<dbReference type="Proteomes" id="UP000504611">
    <property type="component" value="Unplaced"/>
</dbReference>
<comment type="catalytic activity">
    <reaction evidence="13">
        <text>L-seryl-[protein] + ATP = O-phospho-L-seryl-[protein] + ADP + H(+)</text>
        <dbReference type="Rhea" id="RHEA:17989"/>
        <dbReference type="Rhea" id="RHEA-COMP:9863"/>
        <dbReference type="Rhea" id="RHEA-COMP:11604"/>
        <dbReference type="ChEBI" id="CHEBI:15378"/>
        <dbReference type="ChEBI" id="CHEBI:29999"/>
        <dbReference type="ChEBI" id="CHEBI:30616"/>
        <dbReference type="ChEBI" id="CHEBI:83421"/>
        <dbReference type="ChEBI" id="CHEBI:456216"/>
        <dbReference type="EC" id="2.7.11.1"/>
    </reaction>
</comment>
<sequence length="320" mass="35294">MEHVVTYIRIEASAVFCYGTRRMVFVLHVIVMSSAFFNPSFAFSSHFDTDGAPLSELSWPSSLAVVAVSFSGLFTFVFLMLACLCCKKGDIGFKEFENTEGEEYQADLSLASPSSQNGPEVYILPLTEVSLPVSKQPGRSIQLLKSSDLGRHSLLYLKEIGHGWFGKVLLGEVNAGLSTTQVVVKELKASASVQDQMQFLEEVQPYRTLQHSALLQCLAQCSEVTPYLLVMEFCVLGDLKSYLRSCRVADSETPDPLILQRLACDIASGLLQLHKYNFIHRCSLPVTPALFTSIALYVSAQERKLNALCAPCWPLPATTS</sequence>
<keyword evidence="4" id="KW-0597">Phosphoprotein</keyword>
<dbReference type="InterPro" id="IPR011009">
    <property type="entry name" value="Kinase-like_dom_sf"/>
</dbReference>
<dbReference type="OrthoDB" id="5973359at2759"/>
<dbReference type="InterPro" id="IPR001245">
    <property type="entry name" value="Ser-Thr/Tyr_kinase_cat_dom"/>
</dbReference>
<keyword evidence="11 15" id="KW-0472">Membrane</keyword>